<comment type="caution">
    <text evidence="4">The sequence shown here is derived from an EMBL/GenBank/DDBJ whole genome shotgun (WGS) entry which is preliminary data.</text>
</comment>
<protein>
    <recommendedName>
        <fullName evidence="3">Major facilitator superfamily (MFS) profile domain-containing protein</fullName>
    </recommendedName>
</protein>
<reference evidence="4 5" key="1">
    <citation type="submission" date="2022-12" db="EMBL/GenBank/DDBJ databases">
        <title>Chromosome-level genome of Tegillarca granosa.</title>
        <authorList>
            <person name="Kim J."/>
        </authorList>
    </citation>
    <scope>NUCLEOTIDE SEQUENCE [LARGE SCALE GENOMIC DNA]</scope>
    <source>
        <strain evidence="4">Teg-2019</strain>
        <tissue evidence="4">Adductor muscle</tissue>
    </source>
</reference>
<dbReference type="PANTHER" id="PTHR11360:SF306">
    <property type="entry name" value="RE01051P"/>
    <property type="match status" value="1"/>
</dbReference>
<keyword evidence="2" id="KW-0812">Transmembrane</keyword>
<dbReference type="InterPro" id="IPR020846">
    <property type="entry name" value="MFS_dom"/>
</dbReference>
<feature type="domain" description="Major facilitator superfamily (MFS) profile" evidence="3">
    <location>
        <begin position="178"/>
        <end position="335"/>
    </location>
</feature>
<feature type="transmembrane region" description="Helical" evidence="2">
    <location>
        <begin position="305"/>
        <end position="327"/>
    </location>
</feature>
<feature type="transmembrane region" description="Helical" evidence="2">
    <location>
        <begin position="212"/>
        <end position="232"/>
    </location>
</feature>
<keyword evidence="2" id="KW-0472">Membrane</keyword>
<dbReference type="PANTHER" id="PTHR11360">
    <property type="entry name" value="MONOCARBOXYLATE TRANSPORTER"/>
    <property type="match status" value="1"/>
</dbReference>
<dbReference type="InterPro" id="IPR050327">
    <property type="entry name" value="Proton-linked_MCT"/>
</dbReference>
<feature type="transmembrane region" description="Helical" evidence="2">
    <location>
        <begin position="178"/>
        <end position="200"/>
    </location>
</feature>
<name>A0ABQ9F088_TEGGR</name>
<feature type="transmembrane region" description="Helical" evidence="2">
    <location>
        <begin position="244"/>
        <end position="264"/>
    </location>
</feature>
<dbReference type="InterPro" id="IPR011701">
    <property type="entry name" value="MFS"/>
</dbReference>
<gene>
    <name evidence="4" type="ORF">KUTeg_012673</name>
</gene>
<evidence type="ECO:0000313" key="4">
    <source>
        <dbReference type="EMBL" id="KAJ8310808.1"/>
    </source>
</evidence>
<evidence type="ECO:0000256" key="2">
    <source>
        <dbReference type="SAM" id="Phobius"/>
    </source>
</evidence>
<proteinExistence type="predicted"/>
<feature type="transmembrane region" description="Helical" evidence="2">
    <location>
        <begin position="270"/>
        <end position="293"/>
    </location>
</feature>
<evidence type="ECO:0000313" key="5">
    <source>
        <dbReference type="Proteomes" id="UP001217089"/>
    </source>
</evidence>
<dbReference type="SUPFAM" id="SSF103473">
    <property type="entry name" value="MFS general substrate transporter"/>
    <property type="match status" value="1"/>
</dbReference>
<dbReference type="Gene3D" id="1.20.1250.20">
    <property type="entry name" value="MFS general substrate transporter like domains"/>
    <property type="match status" value="1"/>
</dbReference>
<keyword evidence="2" id="KW-1133">Transmembrane helix</keyword>
<comment type="subcellular location">
    <subcellularLocation>
        <location evidence="1">Membrane</location>
        <topology evidence="1">Multi-pass membrane protein</topology>
    </subcellularLocation>
</comment>
<dbReference type="Proteomes" id="UP001217089">
    <property type="component" value="Unassembled WGS sequence"/>
</dbReference>
<dbReference type="InterPro" id="IPR036259">
    <property type="entry name" value="MFS_trans_sf"/>
</dbReference>
<dbReference type="Pfam" id="PF07690">
    <property type="entry name" value="MFS_1"/>
    <property type="match status" value="1"/>
</dbReference>
<evidence type="ECO:0000256" key="1">
    <source>
        <dbReference type="ARBA" id="ARBA00004141"/>
    </source>
</evidence>
<sequence length="335" mass="36926">MNNTEDETKKELLPKQICSHSNRDTCKTISKDDVRVISDQNGTSITYSFDSPGNSIQFKPDHHMSYDRLFPKKDIVRLMRTFSEDPGNIHTNASSESGSKEDLSVGTAVIKALSQSSVAIYGSVGQEYGSVGFIRSEQPTFFEMEIEEKTEEKSCFGNVTLSMLLSRILAFKLLKNKLFMLFVPSSMLSIIGFALIITYIPPHARDVGIDDSQTALLVSIISGCDLAGKFITAFISDSKHVKRHLIFVVPMLIVGTACQFVPFMTNFWSFALFSAIYGFSGGFYFAILAVVVIDFVGVANLSSALGIMVLSHGIAKAATTPILGMYIQTYKFIVF</sequence>
<dbReference type="EMBL" id="JARBDR010000640">
    <property type="protein sequence ID" value="KAJ8310808.1"/>
    <property type="molecule type" value="Genomic_DNA"/>
</dbReference>
<evidence type="ECO:0000259" key="3">
    <source>
        <dbReference type="PROSITE" id="PS50850"/>
    </source>
</evidence>
<dbReference type="PROSITE" id="PS50850">
    <property type="entry name" value="MFS"/>
    <property type="match status" value="1"/>
</dbReference>
<organism evidence="4 5">
    <name type="scientific">Tegillarca granosa</name>
    <name type="common">Malaysian cockle</name>
    <name type="synonym">Anadara granosa</name>
    <dbReference type="NCBI Taxonomy" id="220873"/>
    <lineage>
        <taxon>Eukaryota</taxon>
        <taxon>Metazoa</taxon>
        <taxon>Spiralia</taxon>
        <taxon>Lophotrochozoa</taxon>
        <taxon>Mollusca</taxon>
        <taxon>Bivalvia</taxon>
        <taxon>Autobranchia</taxon>
        <taxon>Pteriomorphia</taxon>
        <taxon>Arcoida</taxon>
        <taxon>Arcoidea</taxon>
        <taxon>Arcidae</taxon>
        <taxon>Tegillarca</taxon>
    </lineage>
</organism>
<keyword evidence="5" id="KW-1185">Reference proteome</keyword>
<accession>A0ABQ9F088</accession>